<evidence type="ECO:0000313" key="16">
    <source>
        <dbReference type="EMBL" id="BAR72347.1"/>
    </source>
</evidence>
<geneLocation type="chloroplast" evidence="16"/>
<dbReference type="PANTHER" id="PTHR35325">
    <property type="match status" value="1"/>
</dbReference>
<keyword evidence="9 14" id="KW-1133">Transmembrane helix</keyword>
<evidence type="ECO:0000256" key="3">
    <source>
        <dbReference type="ARBA" id="ARBA00022469"/>
    </source>
</evidence>
<keyword evidence="16" id="KW-0150">Chloroplast</keyword>
<keyword evidence="16" id="KW-0934">Plastid</keyword>
<comment type="subcellular location">
    <subcellularLocation>
        <location evidence="1">Membrane</location>
        <topology evidence="1">Single-pass membrane protein</topology>
    </subcellularLocation>
    <subcellularLocation>
        <location evidence="14">Plastid</location>
        <location evidence="14">Chloroplast thylakoid membrane</location>
        <topology evidence="14">Single-pass membrane protein</topology>
    </subcellularLocation>
</comment>
<keyword evidence="6" id="KW-0699">rRNA-binding</keyword>
<dbReference type="PROSITE" id="PS00937">
    <property type="entry name" value="RIBOSOMAL_L20"/>
    <property type="match status" value="1"/>
</dbReference>
<dbReference type="GO" id="GO:0015979">
    <property type="term" value="P:photosynthesis"/>
    <property type="evidence" value="ECO:0007669"/>
    <property type="project" value="UniProtKB-UniRule"/>
</dbReference>
<keyword evidence="11 14" id="KW-0472">Membrane</keyword>
<evidence type="ECO:0000256" key="13">
    <source>
        <dbReference type="ARBA" id="ARBA00023276"/>
    </source>
</evidence>
<evidence type="ECO:0000256" key="2">
    <source>
        <dbReference type="ARBA" id="ARBA00007698"/>
    </source>
</evidence>
<organism evidence="16">
    <name type="scientific">Lepidodinium chlorophorum</name>
    <name type="common">Dinoflagellate</name>
    <name type="synonym">Gymnodinium chlorophorum</name>
    <dbReference type="NCBI Taxonomy" id="107758"/>
    <lineage>
        <taxon>Eukaryota</taxon>
        <taxon>Sar</taxon>
        <taxon>Alveolata</taxon>
        <taxon>Dinophyceae</taxon>
        <taxon>Gymnodiniales</taxon>
        <taxon>Gymnodiniaceae</taxon>
        <taxon>Lepidodinium</taxon>
    </lineage>
</organism>
<evidence type="ECO:0000256" key="5">
    <source>
        <dbReference type="ARBA" id="ARBA00022692"/>
    </source>
</evidence>
<proteinExistence type="inferred from homology"/>
<dbReference type="GO" id="GO:0009539">
    <property type="term" value="C:photosystem II reaction center"/>
    <property type="evidence" value="ECO:0007669"/>
    <property type="project" value="InterPro"/>
</dbReference>
<dbReference type="HAMAP" id="MF_00441">
    <property type="entry name" value="PSII_PsbK"/>
    <property type="match status" value="1"/>
</dbReference>
<dbReference type="PANTHER" id="PTHR35325:SF1">
    <property type="entry name" value="PHOTOSYSTEM II REACTION CENTER PROTEIN K"/>
    <property type="match status" value="1"/>
</dbReference>
<dbReference type="RefSeq" id="YP_009139373.1">
    <property type="nucleotide sequence ID" value="NC_027093.1"/>
</dbReference>
<dbReference type="SUPFAM" id="SSF161037">
    <property type="entry name" value="Photosystem II reaction center protein K, PsbK"/>
    <property type="match status" value="1"/>
</dbReference>
<dbReference type="GO" id="GO:0019843">
    <property type="term" value="F:rRNA binding"/>
    <property type="evidence" value="ECO:0007669"/>
    <property type="project" value="UniProtKB-KW"/>
</dbReference>
<reference evidence="16" key="1">
    <citation type="submission" date="2014-10" db="EMBL/GenBank/DDBJ databases">
        <title>The plastid genome of Lepidodinium chlorophorum.</title>
        <authorList>
            <person name="Kamikawa R."/>
            <person name="Tanifuji G."/>
            <person name="Kawachi M."/>
            <person name="Miyashita M."/>
            <person name="Hashimoto T."/>
            <person name="Inagaki Y."/>
        </authorList>
    </citation>
    <scope>NUCLEOTIDE SEQUENCE</scope>
</reference>
<evidence type="ECO:0000256" key="11">
    <source>
        <dbReference type="ARBA" id="ARBA00023136"/>
    </source>
</evidence>
<dbReference type="InterPro" id="IPR049946">
    <property type="entry name" value="RIBOSOMAL_L20_CS"/>
</dbReference>
<evidence type="ECO:0000256" key="10">
    <source>
        <dbReference type="ARBA" id="ARBA00023078"/>
    </source>
</evidence>
<dbReference type="GO" id="GO:1990904">
    <property type="term" value="C:ribonucleoprotein complex"/>
    <property type="evidence" value="ECO:0007669"/>
    <property type="project" value="UniProtKB-KW"/>
</dbReference>
<keyword evidence="8 16" id="KW-0689">Ribosomal protein</keyword>
<dbReference type="SUPFAM" id="SSF74731">
    <property type="entry name" value="Ribosomal protein L20"/>
    <property type="match status" value="1"/>
</dbReference>
<name>A0A0F7R644_LEPCH</name>
<comment type="function">
    <text evidence="14">One of the components of the core complex of photosystem II (PSII). PSII is a light-driven water:plastoquinone oxidoreductase that uses light energy to abstract electrons from H(2)O, generating O(2) and a proton gradient subsequently used for ATP formation. It consists of a core antenna complex that captures photons, and an electron transfer chain that converts photonic excitation into a charge separation.</text>
</comment>
<protein>
    <recommendedName>
        <fullName evidence="14">Photosystem II reaction center protein K</fullName>
        <shortName evidence="14">PSII-K</shortName>
    </recommendedName>
</protein>
<dbReference type="NCBIfam" id="NF002715">
    <property type="entry name" value="PRK02553.1"/>
    <property type="match status" value="1"/>
</dbReference>
<evidence type="ECO:0000256" key="12">
    <source>
        <dbReference type="ARBA" id="ARBA00023274"/>
    </source>
</evidence>
<comment type="similarity">
    <text evidence="14">Belongs to the PsbK family.</text>
</comment>
<dbReference type="GO" id="GO:0006412">
    <property type="term" value="P:translation"/>
    <property type="evidence" value="ECO:0007669"/>
    <property type="project" value="InterPro"/>
</dbReference>
<keyword evidence="7" id="KW-0694">RNA-binding</keyword>
<feature type="propeptide" id="PRO_5008988057" evidence="14">
    <location>
        <begin position="1"/>
        <end position="6"/>
    </location>
</feature>
<comment type="similarity">
    <text evidence="2">Belongs to the bacterial ribosomal protein bL20 family.</text>
</comment>
<dbReference type="InterPro" id="IPR005813">
    <property type="entry name" value="Ribosomal_bL20"/>
</dbReference>
<dbReference type="EMBL" id="LC008447">
    <property type="protein sequence ID" value="BAR72347.1"/>
    <property type="molecule type" value="Genomic_DNA"/>
</dbReference>
<keyword evidence="5 14" id="KW-0812">Transmembrane</keyword>
<sequence>MIYSLAKLPEAYSLVKSIVDVLPIVPVFFLLLAFVWQASVSFRLIIYYKKIFFLMRRVKREINAQIRRQKILLLRKRAIESNSRSFRIAKQQLIKSINFSYCSQQNRKRYFRSLWIIRLNRALKTCTISDRNIIFKNRLIEKDTFFFSDKCNYLTFIYSIRQRKCILNRKVMAQIVLLDPPFFYKLVDEALFIL</sequence>
<dbReference type="InterPro" id="IPR037270">
    <property type="entry name" value="PSII_PsbK_sf"/>
</dbReference>
<dbReference type="Gene3D" id="1.10.1900.20">
    <property type="entry name" value="Ribosomal protein L20"/>
    <property type="match status" value="1"/>
</dbReference>
<keyword evidence="10 14" id="KW-0793">Thylakoid</keyword>
<dbReference type="Pfam" id="PF00453">
    <property type="entry name" value="Ribosomal_L20"/>
    <property type="match status" value="1"/>
</dbReference>
<evidence type="ECO:0000256" key="7">
    <source>
        <dbReference type="ARBA" id="ARBA00022884"/>
    </source>
</evidence>
<dbReference type="Gene3D" id="6.10.160.10">
    <property type="match status" value="1"/>
</dbReference>
<gene>
    <name evidence="16" type="primary">psbK-rpl20</name>
    <name evidence="14" type="synonym">psbK</name>
</gene>
<feature type="chain" id="PRO_5023489382" description="Photosystem II reaction center protein K" evidence="14">
    <location>
        <begin position="7"/>
        <end position="194"/>
    </location>
</feature>
<dbReference type="GeneID" id="24286195"/>
<dbReference type="InterPro" id="IPR003687">
    <property type="entry name" value="PSII_PsbK"/>
</dbReference>
<evidence type="ECO:0000256" key="8">
    <source>
        <dbReference type="ARBA" id="ARBA00022980"/>
    </source>
</evidence>
<keyword evidence="13 14" id="KW-0604">Photosystem II</keyword>
<dbReference type="InterPro" id="IPR035566">
    <property type="entry name" value="Ribosomal_protein_bL20_C"/>
</dbReference>
<accession>A0A0F7R644</accession>
<dbReference type="PRINTS" id="PR00062">
    <property type="entry name" value="RIBOSOMALL20"/>
</dbReference>
<evidence type="ECO:0000256" key="15">
    <source>
        <dbReference type="SAM" id="Phobius"/>
    </source>
</evidence>
<feature type="transmembrane region" description="Helical" evidence="15">
    <location>
        <begin position="24"/>
        <end position="48"/>
    </location>
</feature>
<evidence type="ECO:0000256" key="14">
    <source>
        <dbReference type="HAMAP-Rule" id="MF_00441"/>
    </source>
</evidence>
<dbReference type="AlphaFoldDB" id="A0A0F7R644"/>
<evidence type="ECO:0000256" key="6">
    <source>
        <dbReference type="ARBA" id="ARBA00022730"/>
    </source>
</evidence>
<dbReference type="Pfam" id="PF02533">
    <property type="entry name" value="PsbK"/>
    <property type="match status" value="1"/>
</dbReference>
<keyword evidence="4 14" id="KW-0602">Photosynthesis</keyword>
<dbReference type="GO" id="GO:0003735">
    <property type="term" value="F:structural constituent of ribosome"/>
    <property type="evidence" value="ECO:0007669"/>
    <property type="project" value="InterPro"/>
</dbReference>
<keyword evidence="3 14" id="KW-0674">Reaction center</keyword>
<keyword evidence="12" id="KW-0687">Ribonucleoprotein</keyword>
<dbReference type="CDD" id="cd07026">
    <property type="entry name" value="Ribosomal_L20"/>
    <property type="match status" value="1"/>
</dbReference>
<dbReference type="GO" id="GO:0005840">
    <property type="term" value="C:ribosome"/>
    <property type="evidence" value="ECO:0007669"/>
    <property type="project" value="UniProtKB-KW"/>
</dbReference>
<evidence type="ECO:0000256" key="4">
    <source>
        <dbReference type="ARBA" id="ARBA00022531"/>
    </source>
</evidence>
<evidence type="ECO:0000256" key="1">
    <source>
        <dbReference type="ARBA" id="ARBA00004167"/>
    </source>
</evidence>
<comment type="subunit">
    <text evidence="14">PSII is composed of 1 copy each of membrane proteins PsbA, PsbB, PsbC, PsbD, PsbE, PsbF, PsbH, PsbI, PsbJ, PsbK, PsbL, PsbM, PsbT, PsbX, PsbY, PsbZ, Psb30/Ycf12, at least 3 peripheral proteins of the oxygen-evolving complex and a large number of cofactors. It forms dimeric complexes.</text>
</comment>
<dbReference type="GO" id="GO:0009535">
    <property type="term" value="C:chloroplast thylakoid membrane"/>
    <property type="evidence" value="ECO:0007669"/>
    <property type="project" value="UniProtKB-SubCell"/>
</dbReference>
<evidence type="ECO:0000256" key="9">
    <source>
        <dbReference type="ARBA" id="ARBA00022989"/>
    </source>
</evidence>